<dbReference type="PANTHER" id="PTHR34776:SF1">
    <property type="entry name" value="F17F16.3 PROTEIN"/>
    <property type="match status" value="1"/>
</dbReference>
<organism evidence="2 3">
    <name type="scientific">Tuber aestivum</name>
    <name type="common">summer truffle</name>
    <dbReference type="NCBI Taxonomy" id="59557"/>
    <lineage>
        <taxon>Eukaryota</taxon>
        <taxon>Fungi</taxon>
        <taxon>Dikarya</taxon>
        <taxon>Ascomycota</taxon>
        <taxon>Pezizomycotina</taxon>
        <taxon>Pezizomycetes</taxon>
        <taxon>Pezizales</taxon>
        <taxon>Tuberaceae</taxon>
        <taxon>Tuber</taxon>
    </lineage>
</organism>
<name>A0A292PUP3_9PEZI</name>
<evidence type="ECO:0000256" key="1">
    <source>
        <dbReference type="SAM" id="MobiDB-lite"/>
    </source>
</evidence>
<dbReference type="EMBL" id="LN891048">
    <property type="protein sequence ID" value="CUS10425.1"/>
    <property type="molecule type" value="Genomic_DNA"/>
</dbReference>
<dbReference type="AlphaFoldDB" id="A0A292PUP3"/>
<accession>A0A292PUP3</accession>
<feature type="compositionally biased region" description="Basic and acidic residues" evidence="1">
    <location>
        <begin position="54"/>
        <end position="68"/>
    </location>
</feature>
<sequence>MVSTRSSTRKSRSNSTSTSPPTKKRAQQPKSPSTAKKRKLRAPPPPGSPSAQLHSEREEDAGRRERAREGGVLEKGLVYFFFRSKVAVESAGGLEDVKRGYIVLKPLKLGEGVSVGGEGSKGEGKCRLLAVPKKRLPTRGFEKFLTFVEEPNITVRDLKDRFLKGSRYTTKTRGERVDSAAEPIGEGVYALVKHPKERSSHLAYHLTIPEHASEIQSEFGIKDRGSFIVSVKNPSAPAPRSVAIADPAEFPKEVMDEFGGLRWLPLGREHLECKNAQMLFIGEREVLEGKEHEVAGEELKELEEEDGKRVEHLKGDEAVFRDLELDRGEYVGVKSNW</sequence>
<dbReference type="PANTHER" id="PTHR34776">
    <property type="entry name" value="F17F16.3 PROTEIN"/>
    <property type="match status" value="1"/>
</dbReference>
<dbReference type="Proteomes" id="UP001412239">
    <property type="component" value="Unassembled WGS sequence"/>
</dbReference>
<proteinExistence type="predicted"/>
<reference evidence="2" key="1">
    <citation type="submission" date="2015-10" db="EMBL/GenBank/DDBJ databases">
        <authorList>
            <person name="Regsiter A."/>
            <person name="william w."/>
        </authorList>
    </citation>
    <scope>NUCLEOTIDE SEQUENCE</scope>
    <source>
        <strain evidence="2">Montdore</strain>
    </source>
</reference>
<evidence type="ECO:0000313" key="3">
    <source>
        <dbReference type="Proteomes" id="UP001412239"/>
    </source>
</evidence>
<evidence type="ECO:0000313" key="2">
    <source>
        <dbReference type="EMBL" id="CUS10425.1"/>
    </source>
</evidence>
<gene>
    <name evidence="2" type="ORF">GSTUAT00005506001</name>
</gene>
<keyword evidence="3" id="KW-1185">Reference proteome</keyword>
<feature type="region of interest" description="Disordered" evidence="1">
    <location>
        <begin position="1"/>
        <end position="68"/>
    </location>
</feature>
<protein>
    <submittedName>
        <fullName evidence="2">Uncharacterized protein</fullName>
    </submittedName>
</protein>